<protein>
    <submittedName>
        <fullName evidence="1">Uncharacterized protein</fullName>
    </submittedName>
</protein>
<dbReference type="Proteomes" id="UP000738325">
    <property type="component" value="Unassembled WGS sequence"/>
</dbReference>
<dbReference type="EMBL" id="JAAAIP010001012">
    <property type="protein sequence ID" value="KAG0310736.1"/>
    <property type="molecule type" value="Genomic_DNA"/>
</dbReference>
<sequence>MAIQGNLNFPVIRASRNSRVGAPVDLTYSRPRRKKDPGRCESYATAKALRCRLCLEEPTASTAVCSSLFYDYPRVLWNAWEIPSSDELSHSGDSGSDGYFKDVDAVRNLKDIDAYSSYYCSKDDKPDLKHPLKLLPSLLSVDEFDGGTLFNSTYIDVFDDFTDVVAIPDDDWDISWDSEDSDSECSADFDDFKDVAALPEDDFECDF</sequence>
<evidence type="ECO:0000313" key="1">
    <source>
        <dbReference type="EMBL" id="KAG0310736.1"/>
    </source>
</evidence>
<dbReference type="AlphaFoldDB" id="A0A9P6R1I0"/>
<reference evidence="1" key="1">
    <citation type="journal article" date="2020" name="Fungal Divers.">
        <title>Resolving the Mortierellaceae phylogeny through synthesis of multi-gene phylogenetics and phylogenomics.</title>
        <authorList>
            <person name="Vandepol N."/>
            <person name="Liber J."/>
            <person name="Desiro A."/>
            <person name="Na H."/>
            <person name="Kennedy M."/>
            <person name="Barry K."/>
            <person name="Grigoriev I.V."/>
            <person name="Miller A.N."/>
            <person name="O'Donnell K."/>
            <person name="Stajich J.E."/>
            <person name="Bonito G."/>
        </authorList>
    </citation>
    <scope>NUCLEOTIDE SEQUENCE</scope>
    <source>
        <strain evidence="1">REB-010B</strain>
    </source>
</reference>
<organism evidence="1 2">
    <name type="scientific">Dissophora globulifera</name>
    <dbReference type="NCBI Taxonomy" id="979702"/>
    <lineage>
        <taxon>Eukaryota</taxon>
        <taxon>Fungi</taxon>
        <taxon>Fungi incertae sedis</taxon>
        <taxon>Mucoromycota</taxon>
        <taxon>Mortierellomycotina</taxon>
        <taxon>Mortierellomycetes</taxon>
        <taxon>Mortierellales</taxon>
        <taxon>Mortierellaceae</taxon>
        <taxon>Dissophora</taxon>
    </lineage>
</organism>
<keyword evidence="2" id="KW-1185">Reference proteome</keyword>
<accession>A0A9P6R1I0</accession>
<gene>
    <name evidence="1" type="ORF">BGZ99_000174</name>
</gene>
<evidence type="ECO:0000313" key="2">
    <source>
        <dbReference type="Proteomes" id="UP000738325"/>
    </source>
</evidence>
<comment type="caution">
    <text evidence="1">The sequence shown here is derived from an EMBL/GenBank/DDBJ whole genome shotgun (WGS) entry which is preliminary data.</text>
</comment>
<proteinExistence type="predicted"/>
<name>A0A9P6R1I0_9FUNG</name>